<feature type="compositionally biased region" description="Basic residues" evidence="1">
    <location>
        <begin position="1"/>
        <end position="11"/>
    </location>
</feature>
<feature type="compositionally biased region" description="Polar residues" evidence="1">
    <location>
        <begin position="86"/>
        <end position="98"/>
    </location>
</feature>
<dbReference type="RefSeq" id="XP_014170165.1">
    <property type="nucleotide sequence ID" value="XM_014314690.1"/>
</dbReference>
<proteinExistence type="predicted"/>
<keyword evidence="3" id="KW-1185">Reference proteome</keyword>
<reference evidence="2 3" key="1">
    <citation type="journal article" date="2011" name="Proc. Natl. Acad. Sci. U.S.A.">
        <title>Genome and transcriptome analyses of the mountain pine beetle-fungal symbiont Grosmannia clavigera, a lodgepole pine pathogen.</title>
        <authorList>
            <person name="DiGuistini S."/>
            <person name="Wang Y."/>
            <person name="Liao N.Y."/>
            <person name="Taylor G."/>
            <person name="Tanguay P."/>
            <person name="Feau N."/>
            <person name="Henrissat B."/>
            <person name="Chan S.K."/>
            <person name="Hesse-Orce U."/>
            <person name="Alamouti S.M."/>
            <person name="Tsui C.K.M."/>
            <person name="Docking R.T."/>
            <person name="Levasseur A."/>
            <person name="Haridas S."/>
            <person name="Robertson G."/>
            <person name="Birol I."/>
            <person name="Holt R.A."/>
            <person name="Marra M.A."/>
            <person name="Hamelin R.C."/>
            <person name="Hirst M."/>
            <person name="Jones S.J.M."/>
            <person name="Bohlmann J."/>
            <person name="Breuil C."/>
        </authorList>
    </citation>
    <scope>NUCLEOTIDE SEQUENCE [LARGE SCALE GENOMIC DNA]</scope>
    <source>
        <strain evidence="3">kw1407 / UAMH 11150</strain>
    </source>
</reference>
<dbReference type="GeneID" id="25981256"/>
<evidence type="ECO:0000256" key="1">
    <source>
        <dbReference type="SAM" id="MobiDB-lite"/>
    </source>
</evidence>
<gene>
    <name evidence="2" type="ORF">CMQ_7685</name>
</gene>
<dbReference type="InParanoid" id="F0XQD0"/>
<evidence type="ECO:0000313" key="2">
    <source>
        <dbReference type="EMBL" id="EFX00683.1"/>
    </source>
</evidence>
<dbReference type="EMBL" id="GL629801">
    <property type="protein sequence ID" value="EFX00683.1"/>
    <property type="molecule type" value="Genomic_DNA"/>
</dbReference>
<feature type="compositionally biased region" description="Low complexity" evidence="1">
    <location>
        <begin position="13"/>
        <end position="28"/>
    </location>
</feature>
<evidence type="ECO:0000313" key="3">
    <source>
        <dbReference type="Proteomes" id="UP000007796"/>
    </source>
</evidence>
<accession>F0XQD0</accession>
<sequence length="124" mass="13192">MAPRKSQKGKKQPSTPSPAASPTLSPESQLPLAQSPIIGLAMTSTPGQLLPKIKAGLTVKQIETIAELERKYLLKKGQKKSAPLVPNSTQPGRLSSQRPIDGPNMLSLKLAEFQAGLDLTEEIG</sequence>
<feature type="region of interest" description="Disordered" evidence="1">
    <location>
        <begin position="77"/>
        <end position="101"/>
    </location>
</feature>
<protein>
    <submittedName>
        <fullName evidence="2">Uncharacterized protein</fullName>
    </submittedName>
</protein>
<dbReference type="Proteomes" id="UP000007796">
    <property type="component" value="Unassembled WGS sequence"/>
</dbReference>
<feature type="region of interest" description="Disordered" evidence="1">
    <location>
        <begin position="1"/>
        <end position="32"/>
    </location>
</feature>
<organism evidence="3">
    <name type="scientific">Grosmannia clavigera (strain kw1407 / UAMH 11150)</name>
    <name type="common">Blue stain fungus</name>
    <name type="synonym">Graphiocladiella clavigera</name>
    <dbReference type="NCBI Taxonomy" id="655863"/>
    <lineage>
        <taxon>Eukaryota</taxon>
        <taxon>Fungi</taxon>
        <taxon>Dikarya</taxon>
        <taxon>Ascomycota</taxon>
        <taxon>Pezizomycotina</taxon>
        <taxon>Sordariomycetes</taxon>
        <taxon>Sordariomycetidae</taxon>
        <taxon>Ophiostomatales</taxon>
        <taxon>Ophiostomataceae</taxon>
        <taxon>Leptographium</taxon>
    </lineage>
</organism>
<dbReference type="HOGENOM" id="CLU_2004177_0_0_1"/>
<dbReference type="AlphaFoldDB" id="F0XQD0"/>
<name>F0XQD0_GROCL</name>